<feature type="region of interest" description="Disordered" evidence="1">
    <location>
        <begin position="48"/>
        <end position="68"/>
    </location>
</feature>
<reference evidence="3" key="2">
    <citation type="submission" date="2024-04" db="EMBL/GenBank/DDBJ databases">
        <authorList>
            <person name="Chen Y."/>
            <person name="Shah S."/>
            <person name="Dougan E. K."/>
            <person name="Thang M."/>
            <person name="Chan C."/>
        </authorList>
    </citation>
    <scope>NUCLEOTIDE SEQUENCE [LARGE SCALE GENOMIC DNA]</scope>
</reference>
<protein>
    <submittedName>
        <fullName evidence="2">Uncharacterized protein</fullName>
    </submittedName>
</protein>
<sequence>VFQALAEETSCVGEGCLSMLQQQVVANLESEEAVSMFRAALDEGDDVDKDAWGGQSSTYGHYGDLASE</sequence>
<dbReference type="Proteomes" id="UP001152797">
    <property type="component" value="Unassembled WGS sequence"/>
</dbReference>
<dbReference type="EMBL" id="CAMXCT010001237">
    <property type="protein sequence ID" value="CAI3988169.1"/>
    <property type="molecule type" value="Genomic_DNA"/>
</dbReference>
<dbReference type="EMBL" id="CAMXCT030001237">
    <property type="protein sequence ID" value="CAL4775481.1"/>
    <property type="molecule type" value="Genomic_DNA"/>
</dbReference>
<gene>
    <name evidence="2" type="ORF">C1SCF055_LOCUS15384</name>
</gene>
<name>A0A9P1CAT2_9DINO</name>
<comment type="caution">
    <text evidence="2">The sequence shown here is derived from an EMBL/GenBank/DDBJ whole genome shotgun (WGS) entry which is preliminary data.</text>
</comment>
<evidence type="ECO:0000313" key="3">
    <source>
        <dbReference type="EMBL" id="CAL1141544.1"/>
    </source>
</evidence>
<organism evidence="2">
    <name type="scientific">Cladocopium goreaui</name>
    <dbReference type="NCBI Taxonomy" id="2562237"/>
    <lineage>
        <taxon>Eukaryota</taxon>
        <taxon>Sar</taxon>
        <taxon>Alveolata</taxon>
        <taxon>Dinophyceae</taxon>
        <taxon>Suessiales</taxon>
        <taxon>Symbiodiniaceae</taxon>
        <taxon>Cladocopium</taxon>
    </lineage>
</organism>
<reference evidence="2" key="1">
    <citation type="submission" date="2022-10" db="EMBL/GenBank/DDBJ databases">
        <authorList>
            <person name="Chen Y."/>
            <person name="Dougan E. K."/>
            <person name="Chan C."/>
            <person name="Rhodes N."/>
            <person name="Thang M."/>
        </authorList>
    </citation>
    <scope>NUCLEOTIDE SEQUENCE</scope>
</reference>
<feature type="non-terminal residue" evidence="2">
    <location>
        <position position="1"/>
    </location>
</feature>
<accession>A0A9P1CAT2</accession>
<proteinExistence type="predicted"/>
<dbReference type="AlphaFoldDB" id="A0A9P1CAT2"/>
<keyword evidence="4" id="KW-1185">Reference proteome</keyword>
<evidence type="ECO:0000313" key="2">
    <source>
        <dbReference type="EMBL" id="CAI3988169.1"/>
    </source>
</evidence>
<evidence type="ECO:0000256" key="1">
    <source>
        <dbReference type="SAM" id="MobiDB-lite"/>
    </source>
</evidence>
<evidence type="ECO:0000313" key="4">
    <source>
        <dbReference type="Proteomes" id="UP001152797"/>
    </source>
</evidence>
<dbReference type="EMBL" id="CAMXCT020001237">
    <property type="protein sequence ID" value="CAL1141544.1"/>
    <property type="molecule type" value="Genomic_DNA"/>
</dbReference>